<dbReference type="Gene3D" id="2.60.40.10">
    <property type="entry name" value="Immunoglobulins"/>
    <property type="match status" value="4"/>
</dbReference>
<feature type="domain" description="Dystroglycan-type cadherin-like" evidence="7">
    <location>
        <begin position="7"/>
        <end position="98"/>
    </location>
</feature>
<dbReference type="InterPro" id="IPR015919">
    <property type="entry name" value="Cadherin-like_sf"/>
</dbReference>
<feature type="region of interest" description="Disordered" evidence="5">
    <location>
        <begin position="870"/>
        <end position="889"/>
    </location>
</feature>
<organism evidence="8 9">
    <name type="scientific">Candida oxycetoniae</name>
    <dbReference type="NCBI Taxonomy" id="497107"/>
    <lineage>
        <taxon>Eukaryota</taxon>
        <taxon>Fungi</taxon>
        <taxon>Dikarya</taxon>
        <taxon>Ascomycota</taxon>
        <taxon>Saccharomycotina</taxon>
        <taxon>Pichiomycetes</taxon>
        <taxon>Debaryomycetaceae</taxon>
        <taxon>Candida/Lodderomyces clade</taxon>
        <taxon>Candida</taxon>
    </lineage>
</organism>
<evidence type="ECO:0000256" key="2">
    <source>
        <dbReference type="ARBA" id="ARBA00022692"/>
    </source>
</evidence>
<dbReference type="SUPFAM" id="SSF49313">
    <property type="entry name" value="Cadherin-like"/>
    <property type="match status" value="4"/>
</dbReference>
<dbReference type="InterPro" id="IPR013783">
    <property type="entry name" value="Ig-like_fold"/>
</dbReference>
<feature type="region of interest" description="Disordered" evidence="5">
    <location>
        <begin position="567"/>
        <end position="603"/>
    </location>
</feature>
<proteinExistence type="predicted"/>
<keyword evidence="2 6" id="KW-0812">Transmembrane</keyword>
<feature type="compositionally biased region" description="Polar residues" evidence="5">
    <location>
        <begin position="880"/>
        <end position="889"/>
    </location>
</feature>
<feature type="region of interest" description="Disordered" evidence="5">
    <location>
        <begin position="828"/>
        <end position="854"/>
    </location>
</feature>
<evidence type="ECO:0000256" key="3">
    <source>
        <dbReference type="ARBA" id="ARBA00022989"/>
    </source>
</evidence>
<evidence type="ECO:0000256" key="5">
    <source>
        <dbReference type="SAM" id="MobiDB-lite"/>
    </source>
</evidence>
<dbReference type="GO" id="GO:0005509">
    <property type="term" value="F:calcium ion binding"/>
    <property type="evidence" value="ECO:0007669"/>
    <property type="project" value="InterPro"/>
</dbReference>
<dbReference type="AlphaFoldDB" id="A0AAI9SZ65"/>
<evidence type="ECO:0000313" key="9">
    <source>
        <dbReference type="Proteomes" id="UP001202479"/>
    </source>
</evidence>
<feature type="transmembrane region" description="Helical" evidence="6">
    <location>
        <begin position="461"/>
        <end position="487"/>
    </location>
</feature>
<evidence type="ECO:0000256" key="1">
    <source>
        <dbReference type="ARBA" id="ARBA00004167"/>
    </source>
</evidence>
<reference evidence="8" key="1">
    <citation type="journal article" date="2022" name="DNA Res.">
        <title>Genome analysis of five recently described species of the CUG-Ser clade uncovers Candida theae as a new hybrid lineage with pathogenic potential in the Candida parapsilosis species complex.</title>
        <authorList>
            <person name="Mixao V."/>
            <person name="Del Olmo V."/>
            <person name="Hegedusova E."/>
            <person name="Saus E."/>
            <person name="Pryszcz L."/>
            <person name="Cillingova A."/>
            <person name="Nosek J."/>
            <person name="Gabaldon T."/>
        </authorList>
    </citation>
    <scope>NUCLEOTIDE SEQUENCE</scope>
    <source>
        <strain evidence="8">CBS 10844</strain>
    </source>
</reference>
<dbReference type="PANTHER" id="PTHR15549:SF26">
    <property type="entry name" value="AXIAL BUDDING PATTERN PROTEIN 2-RELATED"/>
    <property type="match status" value="1"/>
</dbReference>
<dbReference type="GO" id="GO:0071944">
    <property type="term" value="C:cell periphery"/>
    <property type="evidence" value="ECO:0007669"/>
    <property type="project" value="UniProtKB-ARBA"/>
</dbReference>
<evidence type="ECO:0000259" key="7">
    <source>
        <dbReference type="SMART" id="SM00736"/>
    </source>
</evidence>
<feature type="domain" description="Dystroglycan-type cadherin-like" evidence="7">
    <location>
        <begin position="318"/>
        <end position="409"/>
    </location>
</feature>
<feature type="region of interest" description="Disordered" evidence="5">
    <location>
        <begin position="413"/>
        <end position="447"/>
    </location>
</feature>
<sequence>MGFPFNEQLPNIARTNQAYSFTIANTTYKSNSQGEITYQATNLPAWLTFDSGSRTFLGTPQEVDVGEFTITLTGTDESDQSQMTNDYTMLVSNDPGIEISSPNVMFNEIASMGRTDGNNGLVVKPGDVLNLKFTKDVFTLKSGSNLPIIAYYGRSADRSSLPPWISFDGETLEFSGTVPNVTSENAPSFEYGFSFIASDYYGYAGASADFKIIVGGHQLNTDLNDTIKLNGSFAQYINQQVPILTDVYLDGMEIVKENISSVYSDGLPDYLKFDSDNYTISGTLPNDPTTSAFEVIVKDIYGNTVDLQYSINVIGSVFTTDSLPDVNATKGEWFQYQILNSLFTNIADTNVSIDYDNSSWLQYHDSNMTLSGKTPNDFTQLKVSISAEMGSDSESRSFNIKGVERNVVSSTSASASTSTSSLTPTSSSASSSATTTNPTTTTSTTTTTTAAAAASKSNKDLAIGLGVGIPLGAILIAGIIIFFCCCFKKRKDSKQHDKENNLGVVIRTETPPSPQQMVPLSGKTMDSKMASQINLMKLDGLASGNSSSSSLTHVDTDDYAFHDAREQPMKSWRANTESDNKTSSPTFGTSTKPNLRNSDASMSTVNTEQLFSVRLVDDPSARNSSSSQFVSNSSINALLKRDSSSNIQKMDSNGNIVEYNTFAPNTSSEKQRQQVLSSQLHMVPEEEHSRSITAREDTSGTISNLLQKVNKSPSSTYSASIINSSSSLSSLSPPYGSTQMPNLDTSTYSYEFKTTDVESPQSDNFLLGGENNSTPATSGNYSYSKTRGKNENVTIALNTVLMNHPNISTLSWNSTHSEKLVYDSRIKNQNSKQDQLNVSKTHNGGTGTSGVPEVSLVEFTRKGSLRDSAYEPDYYHKEQSATIHNSDSD</sequence>
<feature type="region of interest" description="Disordered" evidence="5">
    <location>
        <begin position="766"/>
        <end position="785"/>
    </location>
</feature>
<accession>A0AAI9SZ65</accession>
<evidence type="ECO:0000313" key="8">
    <source>
        <dbReference type="EMBL" id="KAI3405495.2"/>
    </source>
</evidence>
<keyword evidence="3 6" id="KW-1133">Transmembrane helix</keyword>
<comment type="caution">
    <text evidence="8">The sequence shown here is derived from an EMBL/GenBank/DDBJ whole genome shotgun (WGS) entry which is preliminary data.</text>
</comment>
<evidence type="ECO:0000256" key="4">
    <source>
        <dbReference type="ARBA" id="ARBA00023136"/>
    </source>
</evidence>
<dbReference type="EMBL" id="JAHUZD010000028">
    <property type="protein sequence ID" value="KAI3405495.2"/>
    <property type="molecule type" value="Genomic_DNA"/>
</dbReference>
<dbReference type="SMART" id="SM00736">
    <property type="entry name" value="CADG"/>
    <property type="match status" value="2"/>
</dbReference>
<dbReference type="GeneID" id="73379130"/>
<dbReference type="GO" id="GO:0016020">
    <property type="term" value="C:membrane"/>
    <property type="evidence" value="ECO:0007669"/>
    <property type="project" value="UniProtKB-SubCell"/>
</dbReference>
<keyword evidence="9" id="KW-1185">Reference proteome</keyword>
<protein>
    <submittedName>
        <fullName evidence="8">AXL2</fullName>
    </submittedName>
</protein>
<dbReference type="InterPro" id="IPR051694">
    <property type="entry name" value="Immunoregulatory_rcpt-like"/>
</dbReference>
<dbReference type="Proteomes" id="UP001202479">
    <property type="component" value="Unassembled WGS sequence"/>
</dbReference>
<keyword evidence="4 6" id="KW-0472">Membrane</keyword>
<dbReference type="PANTHER" id="PTHR15549">
    <property type="entry name" value="PAIRED IMMUNOGLOBULIN-LIKE TYPE 2 RECEPTOR"/>
    <property type="match status" value="1"/>
</dbReference>
<evidence type="ECO:0000256" key="6">
    <source>
        <dbReference type="SAM" id="Phobius"/>
    </source>
</evidence>
<dbReference type="RefSeq" id="XP_049181240.1">
    <property type="nucleotide sequence ID" value="XM_049322644.1"/>
</dbReference>
<feature type="compositionally biased region" description="Polar residues" evidence="5">
    <location>
        <begin position="573"/>
        <end position="603"/>
    </location>
</feature>
<feature type="compositionally biased region" description="Polar residues" evidence="5">
    <location>
        <begin position="828"/>
        <end position="843"/>
    </location>
</feature>
<name>A0AAI9SZ65_9ASCO</name>
<feature type="compositionally biased region" description="Basic and acidic residues" evidence="5">
    <location>
        <begin position="870"/>
        <end position="879"/>
    </location>
</feature>
<comment type="subcellular location">
    <subcellularLocation>
        <location evidence="1">Membrane</location>
        <topology evidence="1">Single-pass membrane protein</topology>
    </subcellularLocation>
</comment>
<gene>
    <name evidence="8" type="ORF">KGF56_001513</name>
</gene>
<dbReference type="Pfam" id="PF05345">
    <property type="entry name" value="He_PIG"/>
    <property type="match status" value="3"/>
</dbReference>
<dbReference type="InterPro" id="IPR006644">
    <property type="entry name" value="Cadg"/>
</dbReference>